<dbReference type="GO" id="GO:0008936">
    <property type="term" value="F:nicotinamidase activity"/>
    <property type="evidence" value="ECO:0007669"/>
    <property type="project" value="UniProtKB-EC"/>
</dbReference>
<evidence type="ECO:0000256" key="1">
    <source>
        <dbReference type="ARBA" id="ARBA00006336"/>
    </source>
</evidence>
<dbReference type="GO" id="GO:0046872">
    <property type="term" value="F:metal ion binding"/>
    <property type="evidence" value="ECO:0007669"/>
    <property type="project" value="UniProtKB-KW"/>
</dbReference>
<feature type="domain" description="Isochorismatase-like" evidence="8">
    <location>
        <begin position="20"/>
        <end position="202"/>
    </location>
</feature>
<dbReference type="Pfam" id="PF00857">
    <property type="entry name" value="Isochorismatase"/>
    <property type="match status" value="1"/>
</dbReference>
<keyword evidence="4" id="KW-0378">Hydrolase</keyword>
<comment type="pathway">
    <text evidence="5">Cofactor biosynthesis; nicotinate biosynthesis; nicotinate from nicotinamide: step 1/1.</text>
</comment>
<dbReference type="SUPFAM" id="SSF52499">
    <property type="entry name" value="Isochorismatase-like hydrolases"/>
    <property type="match status" value="1"/>
</dbReference>
<keyword evidence="2" id="KW-0662">Pyridine nucleotide biosynthesis</keyword>
<reference evidence="9" key="1">
    <citation type="journal article" date="2005" name="Environ. Microbiol.">
        <title>Genetic and functional properties of uncultivated thermophilic crenarchaeotes from a subsurface gold mine as revealed by analysis of genome fragments.</title>
        <authorList>
            <person name="Nunoura T."/>
            <person name="Hirayama H."/>
            <person name="Takami H."/>
            <person name="Oida H."/>
            <person name="Nishi S."/>
            <person name="Shimamura S."/>
            <person name="Suzuki Y."/>
            <person name="Inagaki F."/>
            <person name="Takai K."/>
            <person name="Nealson K.H."/>
            <person name="Horikoshi K."/>
        </authorList>
    </citation>
    <scope>NUCLEOTIDE SEQUENCE</scope>
</reference>
<keyword evidence="3" id="KW-0479">Metal-binding</keyword>
<accession>H5SPS2</accession>
<dbReference type="PANTHER" id="PTHR11080:SF2">
    <property type="entry name" value="LD05707P"/>
    <property type="match status" value="1"/>
</dbReference>
<dbReference type="AlphaFoldDB" id="H5SPS2"/>
<dbReference type="EMBL" id="AP011794">
    <property type="protein sequence ID" value="BAL58158.1"/>
    <property type="molecule type" value="Genomic_DNA"/>
</dbReference>
<evidence type="ECO:0000259" key="8">
    <source>
        <dbReference type="Pfam" id="PF00857"/>
    </source>
</evidence>
<comment type="similarity">
    <text evidence="1">Belongs to the isochorismatase family.</text>
</comment>
<reference evidence="9" key="2">
    <citation type="journal article" date="2012" name="PLoS ONE">
        <title>A Deeply Branching Thermophilic Bacterium with an Ancient Acetyl-CoA Pathway Dominates a Subsurface Ecosystem.</title>
        <authorList>
            <person name="Takami H."/>
            <person name="Noguchi H."/>
            <person name="Takaki Y."/>
            <person name="Uchiyama I."/>
            <person name="Toyoda A."/>
            <person name="Nishi S."/>
            <person name="Chee G.-J."/>
            <person name="Arai W."/>
            <person name="Nunoura T."/>
            <person name="Itoh T."/>
            <person name="Hattori M."/>
            <person name="Takai K."/>
        </authorList>
    </citation>
    <scope>NUCLEOTIDE SEQUENCE</scope>
</reference>
<dbReference type="CDD" id="cd01011">
    <property type="entry name" value="nicotinamidase"/>
    <property type="match status" value="1"/>
</dbReference>
<organism evidence="9">
    <name type="scientific">uncultured Acidobacteriota bacterium</name>
    <dbReference type="NCBI Taxonomy" id="171953"/>
    <lineage>
        <taxon>Bacteria</taxon>
        <taxon>Pseudomonadati</taxon>
        <taxon>Acidobacteriota</taxon>
        <taxon>environmental samples</taxon>
    </lineage>
</organism>
<evidence type="ECO:0000256" key="7">
    <source>
        <dbReference type="ARBA" id="ARBA00043224"/>
    </source>
</evidence>
<dbReference type="SMR" id="H5SPS2"/>
<evidence type="ECO:0000313" key="9">
    <source>
        <dbReference type="EMBL" id="BAL58158.1"/>
    </source>
</evidence>
<proteinExistence type="inferred from homology"/>
<dbReference type="EC" id="3.5.1.19" evidence="6"/>
<dbReference type="InterPro" id="IPR036380">
    <property type="entry name" value="Isochorismatase-like_sf"/>
</dbReference>
<dbReference type="BRENDA" id="3.5.1.19">
    <property type="organism ID" value="17083"/>
</dbReference>
<gene>
    <name evidence="9" type="ORF">HGMM_F54F02C41</name>
</gene>
<dbReference type="Gene3D" id="3.40.50.850">
    <property type="entry name" value="Isochorismatase-like"/>
    <property type="match status" value="1"/>
</dbReference>
<name>H5SPS2_9BACT</name>
<evidence type="ECO:0000256" key="2">
    <source>
        <dbReference type="ARBA" id="ARBA00022642"/>
    </source>
</evidence>
<evidence type="ECO:0000256" key="5">
    <source>
        <dbReference type="ARBA" id="ARBA00037900"/>
    </source>
</evidence>
<dbReference type="NCBIfam" id="NF008623">
    <property type="entry name" value="PRK11609.1"/>
    <property type="match status" value="1"/>
</dbReference>
<evidence type="ECO:0000256" key="4">
    <source>
        <dbReference type="ARBA" id="ARBA00022801"/>
    </source>
</evidence>
<dbReference type="InterPro" id="IPR000868">
    <property type="entry name" value="Isochorismatase-like_dom"/>
</dbReference>
<dbReference type="GO" id="GO:0019363">
    <property type="term" value="P:pyridine nucleotide biosynthetic process"/>
    <property type="evidence" value="ECO:0007669"/>
    <property type="project" value="UniProtKB-KW"/>
</dbReference>
<evidence type="ECO:0000256" key="6">
    <source>
        <dbReference type="ARBA" id="ARBA00039017"/>
    </source>
</evidence>
<dbReference type="PANTHER" id="PTHR11080">
    <property type="entry name" value="PYRAZINAMIDASE/NICOTINAMIDASE"/>
    <property type="match status" value="1"/>
</dbReference>
<sequence>MGASEAGSEKGGVTMSAKRALILVDVQNDFLPGGSLAVPDGDRIIPVLNRYIELFHRAGLPIYATRDWHPEQTRHFQAYGGLWPPHCVQGTRGAEFHPDLKLTPETIIISKGMDPNEDSYSGFQGRTADGVAFAEELKRRGIEHLYVGGVATDYCVRHTVLDARRLGFRVTVLEDAIRGVDLTPGDSERALREMMEAGASLARFEDVAREMSAPAEAAPR</sequence>
<protein>
    <recommendedName>
        <fullName evidence="6">nicotinamidase</fullName>
        <ecNumber evidence="6">3.5.1.19</ecNumber>
    </recommendedName>
    <alternativeName>
        <fullName evidence="7">Nicotinamide deamidase</fullName>
    </alternativeName>
</protein>
<dbReference type="InterPro" id="IPR052347">
    <property type="entry name" value="Isochorismatase_Nicotinamidase"/>
</dbReference>
<evidence type="ECO:0000256" key="3">
    <source>
        <dbReference type="ARBA" id="ARBA00022723"/>
    </source>
</evidence>